<reference evidence="2 3" key="1">
    <citation type="journal article" date="2019" name="Sci. Rep.">
        <title>Orb-weaving spider Araneus ventricosus genome elucidates the spidroin gene catalogue.</title>
        <authorList>
            <person name="Kono N."/>
            <person name="Nakamura H."/>
            <person name="Ohtoshi R."/>
            <person name="Moran D.A.P."/>
            <person name="Shinohara A."/>
            <person name="Yoshida Y."/>
            <person name="Fujiwara M."/>
            <person name="Mori M."/>
            <person name="Tomita M."/>
            <person name="Arakawa K."/>
        </authorList>
    </citation>
    <scope>NUCLEOTIDE SEQUENCE [LARGE SCALE GENOMIC DNA]</scope>
</reference>
<evidence type="ECO:0000259" key="1">
    <source>
        <dbReference type="PROSITE" id="PS50994"/>
    </source>
</evidence>
<dbReference type="PROSITE" id="PS50994">
    <property type="entry name" value="INTEGRASE"/>
    <property type="match status" value="1"/>
</dbReference>
<evidence type="ECO:0000313" key="2">
    <source>
        <dbReference type="EMBL" id="GBM49233.1"/>
    </source>
</evidence>
<dbReference type="InterPro" id="IPR001584">
    <property type="entry name" value="Integrase_cat-core"/>
</dbReference>
<dbReference type="GO" id="GO:0015074">
    <property type="term" value="P:DNA integration"/>
    <property type="evidence" value="ECO:0007669"/>
    <property type="project" value="InterPro"/>
</dbReference>
<dbReference type="InterPro" id="IPR036397">
    <property type="entry name" value="RNaseH_sf"/>
</dbReference>
<keyword evidence="3" id="KW-1185">Reference proteome</keyword>
<dbReference type="EMBL" id="BGPR01001245">
    <property type="protein sequence ID" value="GBM49233.1"/>
    <property type="molecule type" value="Genomic_DNA"/>
</dbReference>
<dbReference type="InterPro" id="IPR057670">
    <property type="entry name" value="SH3_retrovirus"/>
</dbReference>
<feature type="domain" description="Integrase catalytic" evidence="1">
    <location>
        <begin position="1"/>
        <end position="155"/>
    </location>
</feature>
<name>A0A4Y2G6M0_ARAVE</name>
<gene>
    <name evidence="2" type="primary">POLX_879</name>
    <name evidence="2" type="ORF">AVEN_59296_1</name>
</gene>
<dbReference type="Pfam" id="PF00665">
    <property type="entry name" value="rve"/>
    <property type="match status" value="1"/>
</dbReference>
<proteinExistence type="predicted"/>
<dbReference type="Pfam" id="PF25597">
    <property type="entry name" value="SH3_retrovirus"/>
    <property type="match status" value="1"/>
</dbReference>
<sequence length="282" mass="32782">MDVCGRLPSQSQGDHRYFLSIMDDYSRKLIVYPTKKKREVFDCFTKFQKRAERYINRKTVNIRTDQGMKFYRNEFQKFLDNKGIRAEQTNEYTPEQNGVSEHFNYTGLDAVKCMLKDSNLETVFALKPYYVSYTWNRICHQGHNKTPFKLYCDTKPSIKHLKPFSATVYIGTPRQLRTRLHTRVKEGVMVGNAMQTKSYRISLPVERKITKTVNVIFDNNGFSSGNILDNNNSKFYISTESNSDSESEILITGEILKDLNIKPELSGDLDTEAFESDSNRTF</sequence>
<dbReference type="Gene3D" id="3.30.420.10">
    <property type="entry name" value="Ribonuclease H-like superfamily/Ribonuclease H"/>
    <property type="match status" value="1"/>
</dbReference>
<protein>
    <submittedName>
        <fullName evidence="2">Retrovirus-related Pol polyprotein from transposon TNT 1-94</fullName>
    </submittedName>
</protein>
<accession>A0A4Y2G6M0</accession>
<dbReference type="Proteomes" id="UP000499080">
    <property type="component" value="Unassembled WGS sequence"/>
</dbReference>
<dbReference type="PANTHER" id="PTHR42648:SF24">
    <property type="entry name" value="INTEGRASE CATALYTIC DOMAIN-CONTAINING PROTEIN"/>
    <property type="match status" value="1"/>
</dbReference>
<dbReference type="GO" id="GO:0003676">
    <property type="term" value="F:nucleic acid binding"/>
    <property type="evidence" value="ECO:0007669"/>
    <property type="project" value="InterPro"/>
</dbReference>
<evidence type="ECO:0000313" key="3">
    <source>
        <dbReference type="Proteomes" id="UP000499080"/>
    </source>
</evidence>
<dbReference type="AlphaFoldDB" id="A0A4Y2G6M0"/>
<dbReference type="PANTHER" id="PTHR42648">
    <property type="entry name" value="TRANSPOSASE, PUTATIVE-RELATED"/>
    <property type="match status" value="1"/>
</dbReference>
<dbReference type="InterPro" id="IPR039537">
    <property type="entry name" value="Retrotran_Ty1/copia-like"/>
</dbReference>
<comment type="caution">
    <text evidence="2">The sequence shown here is derived from an EMBL/GenBank/DDBJ whole genome shotgun (WGS) entry which is preliminary data.</text>
</comment>
<organism evidence="2 3">
    <name type="scientific">Araneus ventricosus</name>
    <name type="common">Orbweaver spider</name>
    <name type="synonym">Epeira ventricosa</name>
    <dbReference type="NCBI Taxonomy" id="182803"/>
    <lineage>
        <taxon>Eukaryota</taxon>
        <taxon>Metazoa</taxon>
        <taxon>Ecdysozoa</taxon>
        <taxon>Arthropoda</taxon>
        <taxon>Chelicerata</taxon>
        <taxon>Arachnida</taxon>
        <taxon>Araneae</taxon>
        <taxon>Araneomorphae</taxon>
        <taxon>Entelegynae</taxon>
        <taxon>Araneoidea</taxon>
        <taxon>Araneidae</taxon>
        <taxon>Araneus</taxon>
    </lineage>
</organism>
<dbReference type="InterPro" id="IPR012337">
    <property type="entry name" value="RNaseH-like_sf"/>
</dbReference>
<dbReference type="SUPFAM" id="SSF53098">
    <property type="entry name" value="Ribonuclease H-like"/>
    <property type="match status" value="1"/>
</dbReference>